<dbReference type="PRINTS" id="PR01464">
    <property type="entry name" value="EAGCHANNEL"/>
</dbReference>
<dbReference type="CDD" id="cd00038">
    <property type="entry name" value="CAP_ED"/>
    <property type="match status" value="1"/>
</dbReference>
<dbReference type="InterPro" id="IPR001610">
    <property type="entry name" value="PAC"/>
</dbReference>
<reference evidence="19" key="2">
    <citation type="submission" date="2025-08" db="UniProtKB">
        <authorList>
            <consortium name="Ensembl"/>
        </authorList>
    </citation>
    <scope>IDENTIFICATION</scope>
</reference>
<evidence type="ECO:0000256" key="15">
    <source>
        <dbReference type="ARBA" id="ARBA00034430"/>
    </source>
</evidence>
<evidence type="ECO:0000256" key="4">
    <source>
        <dbReference type="ARBA" id="ARBA00022553"/>
    </source>
</evidence>
<evidence type="ECO:0000313" key="20">
    <source>
        <dbReference type="Proteomes" id="UP000694553"/>
    </source>
</evidence>
<feature type="region of interest" description="Disordered" evidence="17">
    <location>
        <begin position="749"/>
        <end position="772"/>
    </location>
</feature>
<dbReference type="InterPro" id="IPR005821">
    <property type="entry name" value="Ion_trans_dom"/>
</dbReference>
<keyword evidence="14" id="KW-0407">Ion channel</keyword>
<evidence type="ECO:0000256" key="9">
    <source>
        <dbReference type="ARBA" id="ARBA00022958"/>
    </source>
</evidence>
<dbReference type="SUPFAM" id="SSF55785">
    <property type="entry name" value="PYP-like sensor domain (PAS domain)"/>
    <property type="match status" value="1"/>
</dbReference>
<feature type="transmembrane region" description="Helical" evidence="18">
    <location>
        <begin position="451"/>
        <end position="475"/>
    </location>
</feature>
<dbReference type="Gene3D" id="1.10.287.70">
    <property type="match status" value="1"/>
</dbReference>
<dbReference type="Ensembl" id="ENSCMUT00000023676.2">
    <property type="protein sequence ID" value="ENSCMUP00000022057.2"/>
    <property type="gene ID" value="ENSCMUG00000013563.2"/>
</dbReference>
<dbReference type="SMART" id="SM00086">
    <property type="entry name" value="PAC"/>
    <property type="match status" value="1"/>
</dbReference>
<feature type="compositionally biased region" description="Polar residues" evidence="17">
    <location>
        <begin position="752"/>
        <end position="765"/>
    </location>
</feature>
<dbReference type="CDD" id="cd00130">
    <property type="entry name" value="PAS"/>
    <property type="match status" value="1"/>
</dbReference>
<accession>A0A8C3EI48</accession>
<dbReference type="AlphaFoldDB" id="A0A8C3EI48"/>
<keyword evidence="8" id="KW-0851">Voltage-gated channel</keyword>
<keyword evidence="13" id="KW-0325">Glycoprotein</keyword>
<evidence type="ECO:0000256" key="12">
    <source>
        <dbReference type="ARBA" id="ARBA00023136"/>
    </source>
</evidence>
<evidence type="ECO:0000256" key="16">
    <source>
        <dbReference type="SAM" id="Coils"/>
    </source>
</evidence>
<keyword evidence="20" id="KW-1185">Reference proteome</keyword>
<dbReference type="InterPro" id="IPR018490">
    <property type="entry name" value="cNMP-bd_dom_sf"/>
</dbReference>
<proteinExistence type="predicted"/>
<evidence type="ECO:0000313" key="19">
    <source>
        <dbReference type="Ensembl" id="ENSCMUP00000022057.2"/>
    </source>
</evidence>
<dbReference type="InterPro" id="IPR000014">
    <property type="entry name" value="PAS"/>
</dbReference>
<dbReference type="GO" id="GO:0005516">
    <property type="term" value="F:calmodulin binding"/>
    <property type="evidence" value="ECO:0007669"/>
    <property type="project" value="UniProtKB-KW"/>
</dbReference>
<feature type="transmembrane region" description="Helical" evidence="18">
    <location>
        <begin position="422"/>
        <end position="439"/>
    </location>
</feature>
<dbReference type="OMA" id="KMTTIEK"/>
<dbReference type="Pfam" id="PF13426">
    <property type="entry name" value="PAS_9"/>
    <property type="match status" value="1"/>
</dbReference>
<keyword evidence="9" id="KW-0630">Potassium</keyword>
<dbReference type="Pfam" id="PF00520">
    <property type="entry name" value="Ion_trans"/>
    <property type="match status" value="1"/>
</dbReference>
<reference evidence="20" key="1">
    <citation type="submission" date="2019-10" db="EMBL/GenBank/DDBJ databases">
        <title>Corvus moneduloides (New Caledonian crow) genome, bCorMon1, primary haplotype.</title>
        <authorList>
            <person name="Rutz C."/>
            <person name="Fungtammasan C."/>
            <person name="Mountcastle J."/>
            <person name="Formenti G."/>
            <person name="Chow W."/>
            <person name="Howe K."/>
            <person name="Steele M.P."/>
            <person name="Fernandes J."/>
            <person name="Gilbert M.T.P."/>
            <person name="Fedrigo O."/>
            <person name="Jarvis E.D."/>
            <person name="Gemmell N."/>
        </authorList>
    </citation>
    <scope>NUCLEOTIDE SEQUENCE [LARGE SCALE GENOMIC DNA]</scope>
</reference>
<organism evidence="19 20">
    <name type="scientific">Corvus moneduloides</name>
    <name type="common">New Caledonian crow</name>
    <dbReference type="NCBI Taxonomy" id="1196302"/>
    <lineage>
        <taxon>Eukaryota</taxon>
        <taxon>Metazoa</taxon>
        <taxon>Chordata</taxon>
        <taxon>Craniata</taxon>
        <taxon>Vertebrata</taxon>
        <taxon>Euteleostomi</taxon>
        <taxon>Archelosauria</taxon>
        <taxon>Archosauria</taxon>
        <taxon>Dinosauria</taxon>
        <taxon>Saurischia</taxon>
        <taxon>Theropoda</taxon>
        <taxon>Coelurosauria</taxon>
        <taxon>Aves</taxon>
        <taxon>Neognathae</taxon>
        <taxon>Neoaves</taxon>
        <taxon>Telluraves</taxon>
        <taxon>Australaves</taxon>
        <taxon>Passeriformes</taxon>
        <taxon>Corvoidea</taxon>
        <taxon>Corvidae</taxon>
        <taxon>Corvus</taxon>
    </lineage>
</organism>
<evidence type="ECO:0000256" key="6">
    <source>
        <dbReference type="ARBA" id="ARBA00022826"/>
    </source>
</evidence>
<dbReference type="PROSITE" id="PS50113">
    <property type="entry name" value="PAC"/>
    <property type="match status" value="1"/>
</dbReference>
<protein>
    <submittedName>
        <fullName evidence="19">Potassium voltage-gated channel subfamily H member 1</fullName>
    </submittedName>
</protein>
<feature type="transmembrane region" description="Helical" evidence="18">
    <location>
        <begin position="220"/>
        <end position="239"/>
    </location>
</feature>
<feature type="compositionally biased region" description="Basic and acidic residues" evidence="17">
    <location>
        <begin position="810"/>
        <end position="834"/>
    </location>
</feature>
<feature type="compositionally biased region" description="Basic and acidic residues" evidence="17">
    <location>
        <begin position="935"/>
        <end position="944"/>
    </location>
</feature>
<evidence type="ECO:0000256" key="3">
    <source>
        <dbReference type="ARBA" id="ARBA00022538"/>
    </source>
</evidence>
<evidence type="ECO:0000256" key="10">
    <source>
        <dbReference type="ARBA" id="ARBA00022989"/>
    </source>
</evidence>
<dbReference type="InterPro" id="IPR000700">
    <property type="entry name" value="PAS-assoc_C"/>
</dbReference>
<dbReference type="SUPFAM" id="SSF81324">
    <property type="entry name" value="Voltage-gated potassium channels"/>
    <property type="match status" value="1"/>
</dbReference>
<dbReference type="SMART" id="SM00100">
    <property type="entry name" value="cNMP"/>
    <property type="match status" value="1"/>
</dbReference>
<dbReference type="FunFam" id="1.10.287.70:FF:000035">
    <property type="entry name" value="Potassium voltage-gated channel, subfamily H (Eag-related), member 1"/>
    <property type="match status" value="1"/>
</dbReference>
<sequence length="944" mass="106438">ATMAGGRRGLVAPQNTFLENIVRRSNDTNFVLGNAQIVDWPIVYSNDGFCKLSGYHRAEVMQKSSTCSFMYGELTDKDTIDKVRQTFENYEMNSFEILMYKKNRTPVWFFVKIAPIRNEQDKVVLFLCTFNDITAFKQPIEDDSCKGWGKFARLTRALTSSRGVLQQLAPSVQKGENVHKHSRLAEVLQLGSEILPQYKQEAPKTPPHIILHYCVFKTTWDWIILILTFYTAILVPYNVSFKTKQNNVAWLVVDSIVDVIFLVDIVLNFHTTFVGPAGEVISDPKLIRMNYLKTWFVIDLLSCLPYDVINAFENVDEGISSLFSSLKVVRLLRLGRVARKLDHYIEYGAAVLVLLVCVFGLAAHWLACIWYSIGDYEVIDEDTNTIRTESWLYQLGESIGTPYRFNTSGFGKWEGGPSKDSVYISSLYFTMTSLTSVGFGNIAPTTDGEKIFAVAMMMIGSLLYATIFGNVTTIFQQMYANTNRYHEMLNSVRDFLKLYQVPKGLSERVMDYIVSTWSMSRGIDTEKVLQICPKDMRADICVHLNRKGFQGAPCLQTVHCAPGDLIYHAGESVDSLCFVVSGSLEVIQDDEVVAILGKGDVFGDVFWKESTLAQSCANVRALTYCDLHVIKRDALQKVLEFYTAFSHSFSRNLILTYNLRKRIVFRKISDVKREEEERMKRKNEAPLILPPDHPVRRLFQRFRQQKEARLAAERGRDPDDLDVEKGSAVGEQSCARAVVKASVVTVRESPATPVSYQPASTSGASDQAKLQAPPSDHAACKAAGDYPRRKGWAKFKEACGKGEDWNKVSKAESMETLPERTKASGEATLKKTDSCDSGITKSDLRLDNAGETRSPQDHSPVLTEVKHSFYPIPEQTLQATMLEVKHELKEDIKALNTKMTNIENQLAEILRILTSRRSSQSPQELFEISRPQSPESEKDVFGAS</sequence>
<evidence type="ECO:0000256" key="5">
    <source>
        <dbReference type="ARBA" id="ARBA00022692"/>
    </source>
</evidence>
<evidence type="ECO:0000256" key="11">
    <source>
        <dbReference type="ARBA" id="ARBA00023065"/>
    </source>
</evidence>
<dbReference type="PROSITE" id="PS50042">
    <property type="entry name" value="CNMP_BINDING_3"/>
    <property type="match status" value="1"/>
</dbReference>
<dbReference type="FunFam" id="3.30.450.20:FF:000009">
    <property type="entry name" value="Potassium voltage-gated channel subfamily H member 1"/>
    <property type="match status" value="1"/>
</dbReference>
<dbReference type="GO" id="GO:0008076">
    <property type="term" value="C:voltage-gated potassium channel complex"/>
    <property type="evidence" value="ECO:0007669"/>
    <property type="project" value="TreeGrafter"/>
</dbReference>
<dbReference type="FunFam" id="1.10.1200.260:FF:000003">
    <property type="entry name" value="Potassium voltage-gated channel subfamily H member 1"/>
    <property type="match status" value="1"/>
</dbReference>
<dbReference type="Gene3D" id="3.30.450.20">
    <property type="entry name" value="PAS domain"/>
    <property type="match status" value="1"/>
</dbReference>
<keyword evidence="4" id="KW-0597">Phosphoprotein</keyword>
<dbReference type="FunFam" id="2.60.120.10:FF:000009">
    <property type="entry name" value="Potassium voltage-gated channel subfamily H member 1"/>
    <property type="match status" value="1"/>
</dbReference>
<keyword evidence="7" id="KW-0112">Calmodulin-binding</keyword>
<dbReference type="Gene3D" id="1.10.1200.260">
    <property type="match status" value="1"/>
</dbReference>
<evidence type="ECO:0000256" key="14">
    <source>
        <dbReference type="ARBA" id="ARBA00023303"/>
    </source>
</evidence>
<dbReference type="InterPro" id="IPR014710">
    <property type="entry name" value="RmlC-like_jellyroll"/>
</dbReference>
<feature type="coiled-coil region" evidence="16">
    <location>
        <begin position="885"/>
        <end position="912"/>
    </location>
</feature>
<accession>A0A8U7MIW9</accession>
<dbReference type="PANTHER" id="PTHR10217">
    <property type="entry name" value="VOLTAGE AND LIGAND GATED POTASSIUM CHANNEL"/>
    <property type="match status" value="1"/>
</dbReference>
<keyword evidence="6" id="KW-0631">Potassium channel</keyword>
<feature type="compositionally biased region" description="Basic and acidic residues" evidence="17">
    <location>
        <begin position="842"/>
        <end position="856"/>
    </location>
</feature>
<dbReference type="PRINTS" id="PR01463">
    <property type="entry name" value="EAGCHANLFMLY"/>
</dbReference>
<keyword evidence="16" id="KW-0175">Coiled coil</keyword>
<feature type="region of interest" description="Disordered" evidence="17">
    <location>
        <begin position="810"/>
        <end position="861"/>
    </location>
</feature>
<feature type="region of interest" description="Disordered" evidence="17">
    <location>
        <begin position="917"/>
        <end position="944"/>
    </location>
</feature>
<dbReference type="PANTHER" id="PTHR10217:SF530">
    <property type="entry name" value="POTASSIUM VOLTAGE-GATED CHANNEL SUBFAMILY H MEMBER 1"/>
    <property type="match status" value="1"/>
</dbReference>
<dbReference type="GO" id="GO:0042391">
    <property type="term" value="P:regulation of membrane potential"/>
    <property type="evidence" value="ECO:0007669"/>
    <property type="project" value="TreeGrafter"/>
</dbReference>
<evidence type="ECO:0000256" key="8">
    <source>
        <dbReference type="ARBA" id="ARBA00022882"/>
    </source>
</evidence>
<dbReference type="InterPro" id="IPR050818">
    <property type="entry name" value="KCNH_animal-type"/>
</dbReference>
<dbReference type="InterPro" id="IPR003949">
    <property type="entry name" value="K_chnl_volt-dep_EAG"/>
</dbReference>
<evidence type="ECO:0000256" key="13">
    <source>
        <dbReference type="ARBA" id="ARBA00023180"/>
    </source>
</evidence>
<dbReference type="PROSITE" id="PS50112">
    <property type="entry name" value="PAS"/>
    <property type="match status" value="1"/>
</dbReference>
<gene>
    <name evidence="19" type="primary">KCNH1</name>
</gene>
<comment type="subcellular location">
    <subcellularLocation>
        <location evidence="1">Membrane</location>
        <topology evidence="1">Multi-pass membrane protein</topology>
    </subcellularLocation>
</comment>
<keyword evidence="10 18" id="KW-1133">Transmembrane helix</keyword>
<evidence type="ECO:0000256" key="18">
    <source>
        <dbReference type="SAM" id="Phobius"/>
    </source>
</evidence>
<dbReference type="InterPro" id="IPR003938">
    <property type="entry name" value="K_chnl_volt-dep_EAG/ELK/ERG"/>
</dbReference>
<dbReference type="InterPro" id="IPR035965">
    <property type="entry name" value="PAS-like_dom_sf"/>
</dbReference>
<dbReference type="InterPro" id="IPR000595">
    <property type="entry name" value="cNMP-bd_dom"/>
</dbReference>
<evidence type="ECO:0000256" key="1">
    <source>
        <dbReference type="ARBA" id="ARBA00004141"/>
    </source>
</evidence>
<reference evidence="19" key="3">
    <citation type="submission" date="2025-09" db="UniProtKB">
        <authorList>
            <consortium name="Ensembl"/>
        </authorList>
    </citation>
    <scope>IDENTIFICATION</scope>
</reference>
<evidence type="ECO:0000256" key="7">
    <source>
        <dbReference type="ARBA" id="ARBA00022860"/>
    </source>
</evidence>
<name>A0A8C3EI48_CORMO</name>
<keyword evidence="5 18" id="KW-0812">Transmembrane</keyword>
<keyword evidence="3" id="KW-0633">Potassium transport</keyword>
<dbReference type="Pfam" id="PF00027">
    <property type="entry name" value="cNMP_binding"/>
    <property type="match status" value="1"/>
</dbReference>
<dbReference type="Proteomes" id="UP000694553">
    <property type="component" value="Unassembled WGS sequence"/>
</dbReference>
<dbReference type="NCBIfam" id="TIGR00229">
    <property type="entry name" value="sensory_box"/>
    <property type="match status" value="1"/>
</dbReference>
<dbReference type="SUPFAM" id="SSF51206">
    <property type="entry name" value="cAMP-binding domain-like"/>
    <property type="match status" value="1"/>
</dbReference>
<dbReference type="Gene3D" id="2.60.120.10">
    <property type="entry name" value="Jelly Rolls"/>
    <property type="match status" value="1"/>
</dbReference>
<evidence type="ECO:0000256" key="2">
    <source>
        <dbReference type="ARBA" id="ARBA00022448"/>
    </source>
</evidence>
<dbReference type="GO" id="GO:0005251">
    <property type="term" value="F:delayed rectifier potassium channel activity"/>
    <property type="evidence" value="ECO:0007669"/>
    <property type="project" value="TreeGrafter"/>
</dbReference>
<keyword evidence="12 18" id="KW-0472">Membrane</keyword>
<comment type="catalytic activity">
    <reaction evidence="15">
        <text>K(+)(in) = K(+)(out)</text>
        <dbReference type="Rhea" id="RHEA:29463"/>
        <dbReference type="ChEBI" id="CHEBI:29103"/>
    </reaction>
</comment>
<keyword evidence="2" id="KW-0813">Transport</keyword>
<feature type="transmembrane region" description="Helical" evidence="18">
    <location>
        <begin position="349"/>
        <end position="373"/>
    </location>
</feature>
<evidence type="ECO:0000256" key="17">
    <source>
        <dbReference type="SAM" id="MobiDB-lite"/>
    </source>
</evidence>
<keyword evidence="11" id="KW-0406">Ion transport</keyword>